<keyword evidence="3" id="KW-0862">Zinc</keyword>
<evidence type="ECO:0000313" key="6">
    <source>
        <dbReference type="EMBL" id="KAG8386699.1"/>
    </source>
</evidence>
<evidence type="ECO:0000256" key="3">
    <source>
        <dbReference type="ARBA" id="ARBA00022833"/>
    </source>
</evidence>
<feature type="region of interest" description="Disordered" evidence="4">
    <location>
        <begin position="195"/>
        <end position="378"/>
    </location>
</feature>
<dbReference type="Gene3D" id="3.30.40.10">
    <property type="entry name" value="Zinc/RING finger domain, C3HC4 (zinc finger)"/>
    <property type="match status" value="1"/>
</dbReference>
<proteinExistence type="predicted"/>
<keyword evidence="2" id="KW-0863">Zinc-finger</keyword>
<dbReference type="SMART" id="SM00717">
    <property type="entry name" value="SANT"/>
    <property type="match status" value="1"/>
</dbReference>
<dbReference type="InterPro" id="IPR011011">
    <property type="entry name" value="Znf_FYVE_PHD"/>
</dbReference>
<feature type="compositionally biased region" description="Acidic residues" evidence="4">
    <location>
        <begin position="236"/>
        <end position="248"/>
    </location>
</feature>
<protein>
    <recommendedName>
        <fullName evidence="5">Myb-like domain-containing protein</fullName>
    </recommendedName>
</protein>
<feature type="domain" description="Myb-like" evidence="5">
    <location>
        <begin position="374"/>
        <end position="435"/>
    </location>
</feature>
<name>A0AAV6XVK7_9LAMI</name>
<dbReference type="GO" id="GO:0008270">
    <property type="term" value="F:zinc ion binding"/>
    <property type="evidence" value="ECO:0007669"/>
    <property type="project" value="UniProtKB-KW"/>
</dbReference>
<evidence type="ECO:0000313" key="7">
    <source>
        <dbReference type="Proteomes" id="UP000826271"/>
    </source>
</evidence>
<gene>
    <name evidence="6" type="ORF">BUALT_Bualt03G0176100</name>
</gene>
<dbReference type="CDD" id="cd11660">
    <property type="entry name" value="SANT_TRF"/>
    <property type="match status" value="1"/>
</dbReference>
<dbReference type="PANTHER" id="PTHR47863">
    <property type="entry name" value="RING/FYVE/PHD ZINC FINGER SUPERFAMILY PROTEIN"/>
    <property type="match status" value="1"/>
</dbReference>
<evidence type="ECO:0000259" key="5">
    <source>
        <dbReference type="PROSITE" id="PS50090"/>
    </source>
</evidence>
<feature type="compositionally biased region" description="Basic and acidic residues" evidence="4">
    <location>
        <begin position="265"/>
        <end position="279"/>
    </location>
</feature>
<dbReference type="SUPFAM" id="SSF46689">
    <property type="entry name" value="Homeodomain-like"/>
    <property type="match status" value="1"/>
</dbReference>
<sequence>MCPTSLTSYRKCLLHNRNLVTVDQVWDVKFVIADRMWDDKPVMGDRHGAVECESIFVMHPQCESIFVVHPHSGIDFIEDFVPLFEVFVVLCAEIILEEKTLCIKCNEGGNLLVCSENGCPLAIHGGCMGCPARFDDEGHFYCPYCLYKQAVADSRQAREIAMERKNALLIFMGEDSTGTEERFGKNKRAEAKLHVQSKVSAPNVNKTTCDDGKRRRNSDAFLNQSTQRGDKHIISDSEEEEEIQEVESETSSGSKGTDTSLGTQELEKNSNAEEEKIQEAEMETSSASSGEDPSFTVRERSKRAKAVSTKSRLFKQSVKNKQKSKSVNTPGSTSQRSSSALKTDEVLDEEVETPRRLVKPEQPSVKLDKDTLGSGKRKRSFWREEEEVMLKAGVKKFSSKVNKNLPWKKILDLGRDVFDGSRSPSDLKDKWRNMLAK</sequence>
<feature type="compositionally biased region" description="Polar residues" evidence="4">
    <location>
        <begin position="253"/>
        <end position="263"/>
    </location>
</feature>
<dbReference type="EMBL" id="WHWC01000003">
    <property type="protein sequence ID" value="KAG8386699.1"/>
    <property type="molecule type" value="Genomic_DNA"/>
</dbReference>
<dbReference type="PROSITE" id="PS50090">
    <property type="entry name" value="MYB_LIKE"/>
    <property type="match status" value="1"/>
</dbReference>
<keyword evidence="1" id="KW-0479">Metal-binding</keyword>
<dbReference type="InterPro" id="IPR009057">
    <property type="entry name" value="Homeodomain-like_sf"/>
</dbReference>
<dbReference type="InterPro" id="IPR001965">
    <property type="entry name" value="Znf_PHD"/>
</dbReference>
<dbReference type="InterPro" id="IPR001005">
    <property type="entry name" value="SANT/Myb"/>
</dbReference>
<reference evidence="6" key="1">
    <citation type="submission" date="2019-10" db="EMBL/GenBank/DDBJ databases">
        <authorList>
            <person name="Zhang R."/>
            <person name="Pan Y."/>
            <person name="Wang J."/>
            <person name="Ma R."/>
            <person name="Yu S."/>
        </authorList>
    </citation>
    <scope>NUCLEOTIDE SEQUENCE</scope>
    <source>
        <strain evidence="6">LA-IB0</strain>
        <tissue evidence="6">Leaf</tissue>
    </source>
</reference>
<dbReference type="SUPFAM" id="SSF57903">
    <property type="entry name" value="FYVE/PHD zinc finger"/>
    <property type="match status" value="1"/>
</dbReference>
<dbReference type="SMART" id="SM00249">
    <property type="entry name" value="PHD"/>
    <property type="match status" value="1"/>
</dbReference>
<evidence type="ECO:0000256" key="2">
    <source>
        <dbReference type="ARBA" id="ARBA00022771"/>
    </source>
</evidence>
<dbReference type="PANTHER" id="PTHR47863:SF5">
    <property type="entry name" value="HOMEODOMAIN-LIKE PROTEIN WITH RING_FYVE_PHD-TYPE ZINC FINGER DOMAIN-CONTAINING PROTEIN-RELATED"/>
    <property type="match status" value="1"/>
</dbReference>
<comment type="caution">
    <text evidence="6">The sequence shown here is derived from an EMBL/GenBank/DDBJ whole genome shotgun (WGS) entry which is preliminary data.</text>
</comment>
<evidence type="ECO:0000256" key="1">
    <source>
        <dbReference type="ARBA" id="ARBA00022723"/>
    </source>
</evidence>
<accession>A0AAV6XVK7</accession>
<dbReference type="Proteomes" id="UP000826271">
    <property type="component" value="Unassembled WGS sequence"/>
</dbReference>
<feature type="compositionally biased region" description="Polar residues" evidence="4">
    <location>
        <begin position="197"/>
        <end position="207"/>
    </location>
</feature>
<dbReference type="AlphaFoldDB" id="A0AAV6XVK7"/>
<keyword evidence="7" id="KW-1185">Reference proteome</keyword>
<evidence type="ECO:0000256" key="4">
    <source>
        <dbReference type="SAM" id="MobiDB-lite"/>
    </source>
</evidence>
<organism evidence="6 7">
    <name type="scientific">Buddleja alternifolia</name>
    <dbReference type="NCBI Taxonomy" id="168488"/>
    <lineage>
        <taxon>Eukaryota</taxon>
        <taxon>Viridiplantae</taxon>
        <taxon>Streptophyta</taxon>
        <taxon>Embryophyta</taxon>
        <taxon>Tracheophyta</taxon>
        <taxon>Spermatophyta</taxon>
        <taxon>Magnoliopsida</taxon>
        <taxon>eudicotyledons</taxon>
        <taxon>Gunneridae</taxon>
        <taxon>Pentapetalae</taxon>
        <taxon>asterids</taxon>
        <taxon>lamiids</taxon>
        <taxon>Lamiales</taxon>
        <taxon>Scrophulariaceae</taxon>
        <taxon>Buddlejeae</taxon>
        <taxon>Buddleja</taxon>
    </lineage>
</organism>
<dbReference type="Gene3D" id="1.10.10.60">
    <property type="entry name" value="Homeodomain-like"/>
    <property type="match status" value="1"/>
</dbReference>
<feature type="compositionally biased region" description="Polar residues" evidence="4">
    <location>
        <begin position="329"/>
        <end position="341"/>
    </location>
</feature>
<dbReference type="InterPro" id="IPR013083">
    <property type="entry name" value="Znf_RING/FYVE/PHD"/>
</dbReference>